<evidence type="ECO:0000313" key="4">
    <source>
        <dbReference type="Proteomes" id="UP000683360"/>
    </source>
</evidence>
<accession>A0A8S3TXP0</accession>
<evidence type="ECO:0000256" key="1">
    <source>
        <dbReference type="SAM" id="MobiDB-lite"/>
    </source>
</evidence>
<sequence>MQVVRRKEDAKIHREIIKNYSLNVDKALLKKLEATQRSTSMEYKQTNGGLVIKADAATFELLKHATVAYFEELPCNIGKATIQRETDSSKNATVQITIKMKEKCGKTYTVNLYLTTCTLMVNGKNPENFGDRDIKEIHKLIENVNNGDKNKTITKLNEIMKSKLEQALQGKRVQPKYADKDEKVSIQCFKCTKNCRTKSTFCNSGRHWVHYNCQRLSTKEIELLEKEELEDYTCRICQDVNLKIFRKVLSPVKKGANSKTSYHHNDVPAITQEISSSRNDDSTEKSPETCNICDTIIMEDKYEICDICNDIAHPECMTISGNSLTCHSCCNTIERLEPTQDENEQIDTSQTFIKSCELPENEENNPEQSQETATIRTNRPKRQELHNNHEIANNNQQYAQEKKTNQRNGKKTTQRTNLDPFPTHEQSTSERIEQDEVAIVKLREIRERELKLRKAEEHLKMKEKIFKEEQSKIVLLETRCQYLESKNCELESLVNTMKRRLDMNTSTNISNPQGMGGHSTPLNEQMQGKINNRILAFHEKLTNLVMDQVENQLQKVAESLNITDERLDIHHENRVNNPSYESNQENGRAAMNIASTVSPSVPTNPEVIQNPLKVCNGVAQVNMNYPPRIESTSLKPGCNIMTSGYNVNEGHRGQVLGPDAINNNDTVRYNFPPPMYNAHQNTGQMTPIIITQMPFVHNTAPQERPTIPSLPQKLTSINRPQYIQPNNRKHVTVQDRRRNEQSRNNSARTDVSDIESTNLNQQVLVANPLIPNHQQHFLGQQSLQWQISATVRDLIRQNDFVLIQEHWLFEGQLNLIGEIDANVNYAAKGVDKYDPLPPIYLPRGYGGVAIIWKMNLDSIIKTLDDGRERIQCVEVLGKDNNNLILISIYLPSTGSRDHYEEFKDTIDQLNEIVLKYQDTHYIIIGGDLNEDLGNIDRINKRKDYLEKFVKETGLKYDNEGKTFVKVNGEECSELDYFLHKLGKIKPTHKQVLNSVMNNTSDHHPIKMKILYGISNDADCKNLTKDCTNRAVKWDKVDIDLYVAITNEQSDSILNMPLETLEQATSVLEQVHGFLNDAAATCAANKPRYNAKPKLNVWSPDIKLALDEMRKYYAQWVKQGKIKDPENNIYQQRLRTKKEFRRQVRIENAKVKDTEKQRIMETRTKDTKLFHQLVKINRKNRGNAIMDLHVGDICMSGEQNVMEGFKQHFRNLATPEESTVLENRQYHQQVEYEIGLITEMVKDKNIPPATLEELQKAIKSINKGKSADIYGITVEHILHAGKNLEMLLLNLINIIFKEGKVPDMLKEGLLTPVFKNKGEKNMATNYRGITVLPVLNKVIETIVKLRINPAVLITQNVTQRGFTAGSGPANAALPVEEIYREAKDNNQEYELVLLDAKSAFDVVIHSHLMKRLYHAGIDDKHWTIIQNDVALMSKKTTDMQVQINMANTFAGMEGYKLQPKKSVAINIKPKPTKKETLLEEYTLNEAIMPRVDSAMHLGIIRTNSMKQNIIANIEENIKKSRRSAYALLGSGFHGENGLDMETIIHLFKIYILPVLLYGMDLLTPQSLDLEKLEKFQKKMLKQLMSLPTNTPDPAINILTGILPVEAQIHLKVMTLFINVCTQPNESLEKQLARRQLCIKSMNSNSWFIQVKTIMLKYDLGNASEWLDIQMKKDELLNKAKKGINAYWIERTTSLAKLYTGLRYLNSDIFMPGKIHPILRIKHQSPRDSKRVPTKIKLLTGTYILQPLRYKIYKEGTEDHCIACECKEETLEHLLIECEAWNYLRDPILQTIKNLLTTNGNVRVEDLTCEMTIQVLMDITKIQKIYRITSDLISQIEFQSRRLVFLIHNARYQLVMKDQAKKKAA</sequence>
<evidence type="ECO:0000259" key="2">
    <source>
        <dbReference type="Pfam" id="PF03372"/>
    </source>
</evidence>
<feature type="compositionally biased region" description="Basic and acidic residues" evidence="1">
    <location>
        <begin position="732"/>
        <end position="741"/>
    </location>
</feature>
<dbReference type="Gene3D" id="3.60.10.10">
    <property type="entry name" value="Endonuclease/exonuclease/phosphatase"/>
    <property type="match status" value="1"/>
</dbReference>
<dbReference type="OrthoDB" id="7476844at2759"/>
<gene>
    <name evidence="3" type="ORF">MEDL_48794</name>
</gene>
<dbReference type="Proteomes" id="UP000683360">
    <property type="component" value="Unassembled WGS sequence"/>
</dbReference>
<dbReference type="SUPFAM" id="SSF56219">
    <property type="entry name" value="DNase I-like"/>
    <property type="match status" value="1"/>
</dbReference>
<protein>
    <recommendedName>
        <fullName evidence="2">Endonuclease/exonuclease/phosphatase domain-containing protein</fullName>
    </recommendedName>
</protein>
<feature type="compositionally biased region" description="Polar residues" evidence="1">
    <location>
        <begin position="390"/>
        <end position="399"/>
    </location>
</feature>
<feature type="compositionally biased region" description="Polar residues" evidence="1">
    <location>
        <begin position="717"/>
        <end position="726"/>
    </location>
</feature>
<feature type="compositionally biased region" description="Polar residues" evidence="1">
    <location>
        <begin position="368"/>
        <end position="377"/>
    </location>
</feature>
<name>A0A8S3TXP0_MYTED</name>
<dbReference type="PANTHER" id="PTHR19446">
    <property type="entry name" value="REVERSE TRANSCRIPTASES"/>
    <property type="match status" value="1"/>
</dbReference>
<feature type="compositionally biased region" description="Basic and acidic residues" evidence="1">
    <location>
        <begin position="278"/>
        <end position="287"/>
    </location>
</feature>
<proteinExistence type="predicted"/>
<organism evidence="3 4">
    <name type="scientific">Mytilus edulis</name>
    <name type="common">Blue mussel</name>
    <dbReference type="NCBI Taxonomy" id="6550"/>
    <lineage>
        <taxon>Eukaryota</taxon>
        <taxon>Metazoa</taxon>
        <taxon>Spiralia</taxon>
        <taxon>Lophotrochozoa</taxon>
        <taxon>Mollusca</taxon>
        <taxon>Bivalvia</taxon>
        <taxon>Autobranchia</taxon>
        <taxon>Pteriomorphia</taxon>
        <taxon>Mytilida</taxon>
        <taxon>Mytiloidea</taxon>
        <taxon>Mytilidae</taxon>
        <taxon>Mytilinae</taxon>
        <taxon>Mytilus</taxon>
    </lineage>
</organism>
<reference evidence="3" key="1">
    <citation type="submission" date="2021-03" db="EMBL/GenBank/DDBJ databases">
        <authorList>
            <person name="Bekaert M."/>
        </authorList>
    </citation>
    <scope>NUCLEOTIDE SEQUENCE</scope>
</reference>
<keyword evidence="4" id="KW-1185">Reference proteome</keyword>
<evidence type="ECO:0000313" key="3">
    <source>
        <dbReference type="EMBL" id="CAG2236256.1"/>
    </source>
</evidence>
<feature type="compositionally biased region" description="Polar residues" evidence="1">
    <location>
        <begin position="742"/>
        <end position="754"/>
    </location>
</feature>
<comment type="caution">
    <text evidence="3">The sequence shown here is derived from an EMBL/GenBank/DDBJ whole genome shotgun (WGS) entry which is preliminary data.</text>
</comment>
<feature type="domain" description="Endonuclease/exonuclease/phosphatase" evidence="2">
    <location>
        <begin position="790"/>
        <end position="1002"/>
    </location>
</feature>
<feature type="region of interest" description="Disordered" evidence="1">
    <location>
        <begin position="357"/>
        <end position="430"/>
    </location>
</feature>
<feature type="region of interest" description="Disordered" evidence="1">
    <location>
        <begin position="259"/>
        <end position="287"/>
    </location>
</feature>
<feature type="region of interest" description="Disordered" evidence="1">
    <location>
        <begin position="717"/>
        <end position="754"/>
    </location>
</feature>
<dbReference type="EMBL" id="CAJPWZ010002346">
    <property type="protein sequence ID" value="CAG2236256.1"/>
    <property type="molecule type" value="Genomic_DNA"/>
</dbReference>
<dbReference type="GO" id="GO:0003824">
    <property type="term" value="F:catalytic activity"/>
    <property type="evidence" value="ECO:0007669"/>
    <property type="project" value="InterPro"/>
</dbReference>
<dbReference type="InterPro" id="IPR005135">
    <property type="entry name" value="Endo/exonuclease/phosphatase"/>
</dbReference>
<dbReference type="InterPro" id="IPR036691">
    <property type="entry name" value="Endo/exonu/phosph_ase_sf"/>
</dbReference>
<dbReference type="Pfam" id="PF03372">
    <property type="entry name" value="Exo_endo_phos"/>
    <property type="match status" value="1"/>
</dbReference>